<evidence type="ECO:0000256" key="2">
    <source>
        <dbReference type="SAM" id="SignalP"/>
    </source>
</evidence>
<dbReference type="CDD" id="cd08023">
    <property type="entry name" value="GH16_laminarinase_like"/>
    <property type="match status" value="1"/>
</dbReference>
<proteinExistence type="inferred from homology"/>
<keyword evidence="2" id="KW-0732">Signal</keyword>
<protein>
    <submittedName>
        <fullName evidence="4">Family 16 glycosylhydrolase</fullName>
    </submittedName>
</protein>
<dbReference type="SUPFAM" id="SSF49899">
    <property type="entry name" value="Concanavalin A-like lectins/glucanases"/>
    <property type="match status" value="1"/>
</dbReference>
<evidence type="ECO:0000313" key="4">
    <source>
        <dbReference type="EMBL" id="MFD2519755.1"/>
    </source>
</evidence>
<dbReference type="PANTHER" id="PTHR10963">
    <property type="entry name" value="GLYCOSYL HYDROLASE-RELATED"/>
    <property type="match status" value="1"/>
</dbReference>
<dbReference type="PANTHER" id="PTHR10963:SF55">
    <property type="entry name" value="GLYCOSIDE HYDROLASE FAMILY 16 PROTEIN"/>
    <property type="match status" value="1"/>
</dbReference>
<feature type="signal peptide" evidence="2">
    <location>
        <begin position="1"/>
        <end position="19"/>
    </location>
</feature>
<evidence type="ECO:0000259" key="3">
    <source>
        <dbReference type="PROSITE" id="PS51762"/>
    </source>
</evidence>
<dbReference type="Gene3D" id="2.60.120.200">
    <property type="match status" value="1"/>
</dbReference>
<organism evidence="4 5">
    <name type="scientific">Emticicia soli</name>
    <dbReference type="NCBI Taxonomy" id="2027878"/>
    <lineage>
        <taxon>Bacteria</taxon>
        <taxon>Pseudomonadati</taxon>
        <taxon>Bacteroidota</taxon>
        <taxon>Cytophagia</taxon>
        <taxon>Cytophagales</taxon>
        <taxon>Leadbetterellaceae</taxon>
        <taxon>Emticicia</taxon>
    </lineage>
</organism>
<sequence length="289" mass="33493">MKKSIIVAIALLACQHTYAQKSNVFEPDYSKPKAIKGMKLIWNDEFNTNGKPDPNYWRYEKGFVRNQELQWYQPDNAVCKDGVLLIEGRKESIKNPNYVADSKDWRTNREYAEYTSSSIQTRGLKQWKFGRVEVRARIDTTMGSWPAIWTLGINKPWPSNGEIDIMEFYRVKGVATILANVAWGTDKQYVAKWDEAKIPLAKFLAKDKDWSKKFHIWRMDWDKDAIKLYLDDELLNTTPLSETINADGSNPFVEEQYLLLNLALGGNGGKPASDLIKYEVDYVRIYQKK</sequence>
<dbReference type="Proteomes" id="UP001597510">
    <property type="component" value="Unassembled WGS sequence"/>
</dbReference>
<dbReference type="Pfam" id="PF00722">
    <property type="entry name" value="Glyco_hydro_16"/>
    <property type="match status" value="1"/>
</dbReference>
<gene>
    <name evidence="4" type="ORF">ACFSR2_02595</name>
</gene>
<feature type="domain" description="GH16" evidence="3">
    <location>
        <begin position="16"/>
        <end position="289"/>
    </location>
</feature>
<dbReference type="EMBL" id="JBHULC010000003">
    <property type="protein sequence ID" value="MFD2519755.1"/>
    <property type="molecule type" value="Genomic_DNA"/>
</dbReference>
<dbReference type="InterPro" id="IPR050546">
    <property type="entry name" value="Glycosyl_Hydrlase_16"/>
</dbReference>
<dbReference type="InterPro" id="IPR013320">
    <property type="entry name" value="ConA-like_dom_sf"/>
</dbReference>
<reference evidence="5" key="1">
    <citation type="journal article" date="2019" name="Int. J. Syst. Evol. Microbiol.">
        <title>The Global Catalogue of Microorganisms (GCM) 10K type strain sequencing project: providing services to taxonomists for standard genome sequencing and annotation.</title>
        <authorList>
            <consortium name="The Broad Institute Genomics Platform"/>
            <consortium name="The Broad Institute Genome Sequencing Center for Infectious Disease"/>
            <person name="Wu L."/>
            <person name="Ma J."/>
        </authorList>
    </citation>
    <scope>NUCLEOTIDE SEQUENCE [LARGE SCALE GENOMIC DNA]</scope>
    <source>
        <strain evidence="5">KCTC 52344</strain>
    </source>
</reference>
<dbReference type="InterPro" id="IPR000757">
    <property type="entry name" value="Beta-glucanase-like"/>
</dbReference>
<evidence type="ECO:0000313" key="5">
    <source>
        <dbReference type="Proteomes" id="UP001597510"/>
    </source>
</evidence>
<dbReference type="RefSeq" id="WP_340236389.1">
    <property type="nucleotide sequence ID" value="NZ_JBBEWC010000006.1"/>
</dbReference>
<feature type="chain" id="PRO_5045655136" evidence="2">
    <location>
        <begin position="20"/>
        <end position="289"/>
    </location>
</feature>
<comment type="similarity">
    <text evidence="1">Belongs to the glycosyl hydrolase 16 family.</text>
</comment>
<comment type="caution">
    <text evidence="4">The sequence shown here is derived from an EMBL/GenBank/DDBJ whole genome shotgun (WGS) entry which is preliminary data.</text>
</comment>
<evidence type="ECO:0000256" key="1">
    <source>
        <dbReference type="ARBA" id="ARBA00006865"/>
    </source>
</evidence>
<dbReference type="PROSITE" id="PS51762">
    <property type="entry name" value="GH16_2"/>
    <property type="match status" value="1"/>
</dbReference>
<accession>A0ABW5J5C3</accession>
<keyword evidence="5" id="KW-1185">Reference proteome</keyword>
<name>A0ABW5J5C3_9BACT</name>